<dbReference type="InterPro" id="IPR028146">
    <property type="entry name" value="PRKCSH_N"/>
</dbReference>
<name>A0AAW1U594_9CUCU</name>
<evidence type="ECO:0000313" key="3">
    <source>
        <dbReference type="Proteomes" id="UP001431783"/>
    </source>
</evidence>
<comment type="caution">
    <text evidence="2">The sequence shown here is derived from an EMBL/GenBank/DDBJ whole genome shotgun (WGS) entry which is preliminary data.</text>
</comment>
<dbReference type="GO" id="GO:0006491">
    <property type="term" value="P:N-glycan processing"/>
    <property type="evidence" value="ECO:0007669"/>
    <property type="project" value="TreeGrafter"/>
</dbReference>
<dbReference type="InterPro" id="IPR039794">
    <property type="entry name" value="Gtb1-like"/>
</dbReference>
<keyword evidence="3" id="KW-1185">Reference proteome</keyword>
<evidence type="ECO:0000313" key="2">
    <source>
        <dbReference type="EMBL" id="KAK9878862.1"/>
    </source>
</evidence>
<sequence length="165" mass="18956">MKYYDYLAVSPSYQQEASPQCKIYLKIKVVTVVLIYQLKILDQLRYNTIIFSQTRSSNDEYTIRDIDKLLHNSKNNKFICIKSMEEIAIDHVNDNYCDCLDGSDEPRTNACVASVFYCNSQNPNFHNSIPSSRINDGICDCCDGSDEFDKEVKILDSIGYCPNRC</sequence>
<gene>
    <name evidence="2" type="ORF">WA026_003695</name>
</gene>
<protein>
    <recommendedName>
        <fullName evidence="1">Glucosidase II beta subunit N-terminal domain-containing protein</fullName>
    </recommendedName>
</protein>
<dbReference type="AlphaFoldDB" id="A0AAW1U594"/>
<dbReference type="PANTHER" id="PTHR12630">
    <property type="entry name" value="N-LINKED OLIGOSACCHARIDE PROCESSING"/>
    <property type="match status" value="1"/>
</dbReference>
<dbReference type="PANTHER" id="PTHR12630:SF1">
    <property type="entry name" value="GLUCOSIDASE 2 SUBUNIT BETA"/>
    <property type="match status" value="1"/>
</dbReference>
<evidence type="ECO:0000259" key="1">
    <source>
        <dbReference type="Pfam" id="PF12999"/>
    </source>
</evidence>
<dbReference type="EMBL" id="JARQZJ010000061">
    <property type="protein sequence ID" value="KAK9878862.1"/>
    <property type="molecule type" value="Genomic_DNA"/>
</dbReference>
<reference evidence="2 3" key="1">
    <citation type="submission" date="2023-03" db="EMBL/GenBank/DDBJ databases">
        <title>Genome insight into feeding habits of ladybird beetles.</title>
        <authorList>
            <person name="Li H.-S."/>
            <person name="Huang Y.-H."/>
            <person name="Pang H."/>
        </authorList>
    </citation>
    <scope>NUCLEOTIDE SEQUENCE [LARGE SCALE GENOMIC DNA]</scope>
    <source>
        <strain evidence="2">SYSU_2023b</strain>
        <tissue evidence="2">Whole body</tissue>
    </source>
</reference>
<dbReference type="GO" id="GO:0017177">
    <property type="term" value="C:glucosidase II complex"/>
    <property type="evidence" value="ECO:0007669"/>
    <property type="project" value="TreeGrafter"/>
</dbReference>
<dbReference type="Pfam" id="PF12999">
    <property type="entry name" value="PRKCSH-like"/>
    <property type="match status" value="1"/>
</dbReference>
<dbReference type="Proteomes" id="UP001431783">
    <property type="component" value="Unassembled WGS sequence"/>
</dbReference>
<proteinExistence type="predicted"/>
<feature type="domain" description="Glucosidase II beta subunit N-terminal" evidence="1">
    <location>
        <begin position="68"/>
        <end position="165"/>
    </location>
</feature>
<accession>A0AAW1U594</accession>
<organism evidence="2 3">
    <name type="scientific">Henosepilachna vigintioctopunctata</name>
    <dbReference type="NCBI Taxonomy" id="420089"/>
    <lineage>
        <taxon>Eukaryota</taxon>
        <taxon>Metazoa</taxon>
        <taxon>Ecdysozoa</taxon>
        <taxon>Arthropoda</taxon>
        <taxon>Hexapoda</taxon>
        <taxon>Insecta</taxon>
        <taxon>Pterygota</taxon>
        <taxon>Neoptera</taxon>
        <taxon>Endopterygota</taxon>
        <taxon>Coleoptera</taxon>
        <taxon>Polyphaga</taxon>
        <taxon>Cucujiformia</taxon>
        <taxon>Coccinelloidea</taxon>
        <taxon>Coccinellidae</taxon>
        <taxon>Epilachninae</taxon>
        <taxon>Epilachnini</taxon>
        <taxon>Henosepilachna</taxon>
    </lineage>
</organism>